<dbReference type="Pfam" id="PF00730">
    <property type="entry name" value="HhH-GPD"/>
    <property type="match status" value="1"/>
</dbReference>
<protein>
    <recommendedName>
        <fullName evidence="3">DNA-(apurinic or apyrimidinic site) lyase</fullName>
        <ecNumber evidence="3">4.2.99.18</ecNumber>
    </recommendedName>
</protein>
<keyword evidence="10" id="KW-0234">DNA repair</keyword>
<keyword evidence="6" id="KW-0227">DNA damage</keyword>
<keyword evidence="12" id="KW-0326">Glycosidase</keyword>
<evidence type="ECO:0000256" key="9">
    <source>
        <dbReference type="ARBA" id="ARBA00023014"/>
    </source>
</evidence>
<dbReference type="EC" id="4.2.99.18" evidence="3"/>
<dbReference type="GO" id="GO:0046872">
    <property type="term" value="F:metal ion binding"/>
    <property type="evidence" value="ECO:0007669"/>
    <property type="project" value="UniProtKB-KW"/>
</dbReference>
<feature type="non-terminal residue" evidence="14">
    <location>
        <position position="1"/>
    </location>
</feature>
<dbReference type="GO" id="GO:0006289">
    <property type="term" value="P:nucleotide-excision repair"/>
    <property type="evidence" value="ECO:0007669"/>
    <property type="project" value="TreeGrafter"/>
</dbReference>
<dbReference type="PANTHER" id="PTHR43286">
    <property type="entry name" value="ENDONUCLEASE III-LIKE PROTEIN 1"/>
    <property type="match status" value="1"/>
</dbReference>
<comment type="cofactor">
    <cofactor evidence="1">
        <name>[4Fe-4S] cluster</name>
        <dbReference type="ChEBI" id="CHEBI:49883"/>
    </cofactor>
</comment>
<reference evidence="15" key="1">
    <citation type="submission" date="2022-10" db="EMBL/GenBank/DDBJ databases">
        <title>Genome assembly of Pristionchus species.</title>
        <authorList>
            <person name="Yoshida K."/>
            <person name="Sommer R.J."/>
        </authorList>
    </citation>
    <scope>NUCLEOTIDE SEQUENCE [LARGE SCALE GENOMIC DNA]</scope>
    <source>
        <strain evidence="15">RS5460</strain>
    </source>
</reference>
<keyword evidence="5" id="KW-0479">Metal-binding</keyword>
<dbReference type="PANTHER" id="PTHR43286:SF1">
    <property type="entry name" value="ENDONUCLEASE III-LIKE PROTEIN 1"/>
    <property type="match status" value="1"/>
</dbReference>
<comment type="similarity">
    <text evidence="2">Belongs to the Nth/MutY family.</text>
</comment>
<keyword evidence="15" id="KW-1185">Reference proteome</keyword>
<evidence type="ECO:0000313" key="15">
    <source>
        <dbReference type="Proteomes" id="UP001328107"/>
    </source>
</evidence>
<dbReference type="InterPro" id="IPR011257">
    <property type="entry name" value="DNA_glycosylase"/>
</dbReference>
<dbReference type="SUPFAM" id="SSF48150">
    <property type="entry name" value="DNA-glycosylase"/>
    <property type="match status" value="1"/>
</dbReference>
<dbReference type="Gene3D" id="1.10.1670.10">
    <property type="entry name" value="Helix-hairpin-Helix base-excision DNA repair enzymes (C-terminal)"/>
    <property type="match status" value="1"/>
</dbReference>
<name>A0AAN5C9J3_9BILA</name>
<keyword evidence="8" id="KW-0408">Iron</keyword>
<dbReference type="GO" id="GO:0140078">
    <property type="term" value="F:class I DNA-(apurinic or apyrimidinic site) endonuclease activity"/>
    <property type="evidence" value="ECO:0007669"/>
    <property type="project" value="UniProtKB-EC"/>
</dbReference>
<dbReference type="Gene3D" id="1.10.340.30">
    <property type="entry name" value="Hypothetical protein, domain 2"/>
    <property type="match status" value="1"/>
</dbReference>
<evidence type="ECO:0000256" key="12">
    <source>
        <dbReference type="ARBA" id="ARBA00023295"/>
    </source>
</evidence>
<evidence type="ECO:0000256" key="10">
    <source>
        <dbReference type="ARBA" id="ARBA00023204"/>
    </source>
</evidence>
<dbReference type="InterPro" id="IPR023170">
    <property type="entry name" value="HhH_base_excis_C"/>
</dbReference>
<evidence type="ECO:0000256" key="6">
    <source>
        <dbReference type="ARBA" id="ARBA00022763"/>
    </source>
</evidence>
<dbReference type="GO" id="GO:0005634">
    <property type="term" value="C:nucleus"/>
    <property type="evidence" value="ECO:0007669"/>
    <property type="project" value="InterPro"/>
</dbReference>
<dbReference type="SMART" id="SM00478">
    <property type="entry name" value="ENDO3c"/>
    <property type="match status" value="1"/>
</dbReference>
<evidence type="ECO:0000256" key="2">
    <source>
        <dbReference type="ARBA" id="ARBA00008343"/>
    </source>
</evidence>
<evidence type="ECO:0000256" key="11">
    <source>
        <dbReference type="ARBA" id="ARBA00023239"/>
    </source>
</evidence>
<evidence type="ECO:0000256" key="3">
    <source>
        <dbReference type="ARBA" id="ARBA00012720"/>
    </source>
</evidence>
<dbReference type="PROSITE" id="PS00764">
    <property type="entry name" value="ENDONUCLEASE_III_1"/>
    <property type="match status" value="1"/>
</dbReference>
<comment type="caution">
    <text evidence="14">The sequence shown here is derived from an EMBL/GenBank/DDBJ whole genome shotgun (WGS) entry which is preliminary data.</text>
</comment>
<dbReference type="GO" id="GO:0003677">
    <property type="term" value="F:DNA binding"/>
    <property type="evidence" value="ECO:0007669"/>
    <property type="project" value="InterPro"/>
</dbReference>
<organism evidence="14 15">
    <name type="scientific">Pristionchus mayeri</name>
    <dbReference type="NCBI Taxonomy" id="1317129"/>
    <lineage>
        <taxon>Eukaryota</taxon>
        <taxon>Metazoa</taxon>
        <taxon>Ecdysozoa</taxon>
        <taxon>Nematoda</taxon>
        <taxon>Chromadorea</taxon>
        <taxon>Rhabditida</taxon>
        <taxon>Rhabditina</taxon>
        <taxon>Diplogasteromorpha</taxon>
        <taxon>Diplogasteroidea</taxon>
        <taxon>Neodiplogasteridae</taxon>
        <taxon>Pristionchus</taxon>
    </lineage>
</organism>
<dbReference type="HAMAP" id="MF_03183">
    <property type="entry name" value="Endonuclease_III_Nth"/>
    <property type="match status" value="1"/>
</dbReference>
<dbReference type="FunFam" id="1.10.340.30:FF:000005">
    <property type="entry name" value="Endonuclease III-like protein 1"/>
    <property type="match status" value="1"/>
</dbReference>
<evidence type="ECO:0000256" key="8">
    <source>
        <dbReference type="ARBA" id="ARBA00023004"/>
    </source>
</evidence>
<dbReference type="InterPro" id="IPR004035">
    <property type="entry name" value="Endouclease-III_FeS-bd_BS"/>
</dbReference>
<dbReference type="CDD" id="cd00056">
    <property type="entry name" value="ENDO3c"/>
    <property type="match status" value="1"/>
</dbReference>
<feature type="non-terminal residue" evidence="14">
    <location>
        <position position="310"/>
    </location>
</feature>
<keyword evidence="4" id="KW-0004">4Fe-4S</keyword>
<evidence type="ECO:0000256" key="4">
    <source>
        <dbReference type="ARBA" id="ARBA00022485"/>
    </source>
</evidence>
<dbReference type="AlphaFoldDB" id="A0AAN5C9J3"/>
<keyword evidence="11" id="KW-0456">Lyase</keyword>
<sequence>FQTLRSIARSIMMSTRNAARKREGSTNMQEIKDQLKAKYQRKTKDQAAVKEEGEGAVKENVEVKDEKEAKVDQPIDIEDIWKRDLQAIAEMRKNEDAAVDTMGCHMLHDRTAEPQVQRFQILLALMLSSQTKDEVTSAAMMRLRAADCSIESVLSMERNQLEELLKPVGFYRRKAEYIQEAAAVLKEKHGGDIPDSVEGLCALKGVGPKMAHLVMQTAFGRTLGIAVDTHVHRIVNRLGWTKTSAPEQTQKKLEELLPREEWSRVNKLLVGFGQQICLPVKPKCSDCLLKTTCPSSSAKERKKKGKKEEE</sequence>
<keyword evidence="7" id="KW-0378">Hydrolase</keyword>
<dbReference type="GO" id="GO:0000703">
    <property type="term" value="F:oxidized pyrimidine nucleobase lesion DNA N-glycosylase activity"/>
    <property type="evidence" value="ECO:0007669"/>
    <property type="project" value="TreeGrafter"/>
</dbReference>
<keyword evidence="9" id="KW-0411">Iron-sulfur</keyword>
<dbReference type="EMBL" id="BTRK01000003">
    <property type="protein sequence ID" value="GMR42948.1"/>
    <property type="molecule type" value="Genomic_DNA"/>
</dbReference>
<evidence type="ECO:0000256" key="7">
    <source>
        <dbReference type="ARBA" id="ARBA00022801"/>
    </source>
</evidence>
<accession>A0AAN5C9J3</accession>
<evidence type="ECO:0000256" key="5">
    <source>
        <dbReference type="ARBA" id="ARBA00022723"/>
    </source>
</evidence>
<gene>
    <name evidence="14" type="ORF">PMAYCL1PPCAC_13143</name>
</gene>
<proteinExistence type="inferred from homology"/>
<dbReference type="Pfam" id="PF00633">
    <property type="entry name" value="HHH"/>
    <property type="match status" value="1"/>
</dbReference>
<dbReference type="InterPro" id="IPR003265">
    <property type="entry name" value="HhH-GPD_domain"/>
</dbReference>
<dbReference type="Proteomes" id="UP001328107">
    <property type="component" value="Unassembled WGS sequence"/>
</dbReference>
<evidence type="ECO:0000256" key="1">
    <source>
        <dbReference type="ARBA" id="ARBA00001966"/>
    </source>
</evidence>
<evidence type="ECO:0000313" key="14">
    <source>
        <dbReference type="EMBL" id="GMR42948.1"/>
    </source>
</evidence>
<dbReference type="InterPro" id="IPR030841">
    <property type="entry name" value="NTH1"/>
</dbReference>
<evidence type="ECO:0000259" key="13">
    <source>
        <dbReference type="SMART" id="SM00478"/>
    </source>
</evidence>
<dbReference type="InterPro" id="IPR000445">
    <property type="entry name" value="HhH_motif"/>
</dbReference>
<dbReference type="GO" id="GO:0006285">
    <property type="term" value="P:base-excision repair, AP site formation"/>
    <property type="evidence" value="ECO:0007669"/>
    <property type="project" value="InterPro"/>
</dbReference>
<feature type="domain" description="HhH-GPD" evidence="13">
    <location>
        <begin position="127"/>
        <end position="275"/>
    </location>
</feature>
<dbReference type="GO" id="GO:0051539">
    <property type="term" value="F:4 iron, 4 sulfur cluster binding"/>
    <property type="evidence" value="ECO:0007669"/>
    <property type="project" value="UniProtKB-KW"/>
</dbReference>